<dbReference type="Proteomes" id="UP000664164">
    <property type="component" value="Unassembled WGS sequence"/>
</dbReference>
<proteinExistence type="predicted"/>
<keyword evidence="2" id="KW-0732">Signal</keyword>
<evidence type="ECO:0000256" key="2">
    <source>
        <dbReference type="SAM" id="SignalP"/>
    </source>
</evidence>
<evidence type="ECO:0000313" key="4">
    <source>
        <dbReference type="Proteomes" id="UP000664164"/>
    </source>
</evidence>
<accession>A0A939KJ18</accession>
<reference evidence="3" key="1">
    <citation type="submission" date="2021-03" db="EMBL/GenBank/DDBJ databases">
        <title>A new species, PO-11, isolated from a karst cave deposit.</title>
        <authorList>
            <person name="Zhaoxiaoyong W."/>
        </authorList>
    </citation>
    <scope>NUCLEOTIDE SEQUENCE</scope>
    <source>
        <strain evidence="3">PO-11</strain>
    </source>
</reference>
<organism evidence="3 4">
    <name type="scientific">Arthrobacter cavernae</name>
    <dbReference type="NCBI Taxonomy" id="2817681"/>
    <lineage>
        <taxon>Bacteria</taxon>
        <taxon>Bacillati</taxon>
        <taxon>Actinomycetota</taxon>
        <taxon>Actinomycetes</taxon>
        <taxon>Micrococcales</taxon>
        <taxon>Micrococcaceae</taxon>
        <taxon>Arthrobacter</taxon>
    </lineage>
</organism>
<keyword evidence="4" id="KW-1185">Reference proteome</keyword>
<evidence type="ECO:0000313" key="3">
    <source>
        <dbReference type="EMBL" id="MBO1268197.1"/>
    </source>
</evidence>
<feature type="region of interest" description="Disordered" evidence="1">
    <location>
        <begin position="318"/>
        <end position="340"/>
    </location>
</feature>
<dbReference type="RefSeq" id="WP_207616000.1">
    <property type="nucleotide sequence ID" value="NZ_JAFNLL010000018.1"/>
</dbReference>
<comment type="caution">
    <text evidence="3">The sequence shown here is derived from an EMBL/GenBank/DDBJ whole genome shotgun (WGS) entry which is preliminary data.</text>
</comment>
<feature type="chain" id="PRO_5037556383" description="Secreted protein" evidence="2">
    <location>
        <begin position="38"/>
        <end position="340"/>
    </location>
</feature>
<sequence length="340" mass="35977">MNVKKPRHSFKFRTAITVVALAASAVGFAGMTAPAQAASSSGCEGGGFTVLGKTAQFNSTVPAPTGRFLVQGKYVQFEVDPTNFAIHNYTFTGAANDLDLTGGRVTPVFESKIPDHRGLALTSDVSLELTDTDVQLNRTGTGGLSMKIQAKDCAAGGIFQMEPARGDGTRTRIVHRLGTGAFYFDNANFRAHLGEFRGSECTSVQTGPASQFCVKVTPRVNIGNDLSEKFVVRDSPQVATRILQPECGPDFTNSLGLSETRDHCGGMTIWDVASGGRMGMVTGEDATEVANPATNCTQNCQAQNQVKGRLDDLGFPFPVAEGSRLTPRTSTQGLTAALTP</sequence>
<evidence type="ECO:0008006" key="5">
    <source>
        <dbReference type="Google" id="ProtNLM"/>
    </source>
</evidence>
<dbReference type="EMBL" id="JAFNLL010000018">
    <property type="protein sequence ID" value="MBO1268197.1"/>
    <property type="molecule type" value="Genomic_DNA"/>
</dbReference>
<gene>
    <name evidence="3" type="ORF">J1902_09450</name>
</gene>
<name>A0A939KJ18_9MICC</name>
<protein>
    <recommendedName>
        <fullName evidence="5">Secreted protein</fullName>
    </recommendedName>
</protein>
<evidence type="ECO:0000256" key="1">
    <source>
        <dbReference type="SAM" id="MobiDB-lite"/>
    </source>
</evidence>
<feature type="signal peptide" evidence="2">
    <location>
        <begin position="1"/>
        <end position="37"/>
    </location>
</feature>
<dbReference type="AlphaFoldDB" id="A0A939KJ18"/>